<organism evidence="2 3">
    <name type="scientific">Termitidicoccus mucosus</name>
    <dbReference type="NCBI Taxonomy" id="1184151"/>
    <lineage>
        <taxon>Bacteria</taxon>
        <taxon>Pseudomonadati</taxon>
        <taxon>Verrucomicrobiota</taxon>
        <taxon>Opitutia</taxon>
        <taxon>Opitutales</taxon>
        <taxon>Opitutaceae</taxon>
        <taxon>Termitidicoccus</taxon>
    </lineage>
</organism>
<dbReference type="OrthoDB" id="175424at2"/>
<dbReference type="InterPro" id="IPR012334">
    <property type="entry name" value="Pectin_lyas_fold"/>
</dbReference>
<dbReference type="Proteomes" id="UP000078486">
    <property type="component" value="Unassembled WGS sequence"/>
</dbReference>
<comment type="caution">
    <text evidence="2">The sequence shown here is derived from an EMBL/GenBank/DDBJ whole genome shotgun (WGS) entry which is preliminary data.</text>
</comment>
<dbReference type="InterPro" id="IPR011050">
    <property type="entry name" value="Pectin_lyase_fold/virulence"/>
</dbReference>
<dbReference type="AlphaFoldDB" id="A0A178IM09"/>
<dbReference type="EMBL" id="LRRQ01000063">
    <property type="protein sequence ID" value="OAM90245.1"/>
    <property type="molecule type" value="Genomic_DNA"/>
</dbReference>
<evidence type="ECO:0000313" key="3">
    <source>
        <dbReference type="Proteomes" id="UP000078486"/>
    </source>
</evidence>
<dbReference type="RefSeq" id="WP_068768430.1">
    <property type="nucleotide sequence ID" value="NZ_CP109796.1"/>
</dbReference>
<proteinExistence type="predicted"/>
<dbReference type="Gene3D" id="2.160.20.10">
    <property type="entry name" value="Single-stranded right-handed beta-helix, Pectin lyase-like"/>
    <property type="match status" value="1"/>
</dbReference>
<keyword evidence="1" id="KW-0732">Signal</keyword>
<reference evidence="2 3" key="1">
    <citation type="submission" date="2016-01" db="EMBL/GenBank/DDBJ databases">
        <title>High potential of lignocellulose degradation of a new Verrucomicrobia species.</title>
        <authorList>
            <person name="Wang Y."/>
            <person name="Shi Y."/>
            <person name="Qiu Z."/>
            <person name="Liu S."/>
            <person name="Yang H."/>
        </authorList>
    </citation>
    <scope>NUCLEOTIDE SEQUENCE [LARGE SCALE GENOMIC DNA]</scope>
    <source>
        <strain evidence="2 3">TSB47</strain>
    </source>
</reference>
<dbReference type="SUPFAM" id="SSF51126">
    <property type="entry name" value="Pectin lyase-like"/>
    <property type="match status" value="1"/>
</dbReference>
<protein>
    <submittedName>
        <fullName evidence="2">Uncharacterized protein</fullName>
    </submittedName>
</protein>
<evidence type="ECO:0000313" key="2">
    <source>
        <dbReference type="EMBL" id="OAM90245.1"/>
    </source>
</evidence>
<dbReference type="Gene3D" id="2.60.40.10">
    <property type="entry name" value="Immunoglobulins"/>
    <property type="match status" value="3"/>
</dbReference>
<dbReference type="SMART" id="SM00710">
    <property type="entry name" value="PbH1"/>
    <property type="match status" value="5"/>
</dbReference>
<sequence>MHRLNLALFSLFILAALPAGAALDAPKLLAPANNEVSTNARPEFAWSAVPGAAAYEIEVAADFDFKTIVHPRTRVTETSFTPAKPLFPAQRIWHVRALDASGNPGKWSTTRVYRIQPGPKTSAAPAPAASAAAAPAAKPGKTLRLLAPANNAEGTNARPAFTWTPVIGASAYEIEVAADYDFKTVVVPLTRVTEPVFTPAKPLHPAQRFWHVRVIDASGKAGPWSAGFVYKLKPAPLAEARPIEGRPAVYPAHNQEGIVQQPSFTWEPEPGAAAYEIEIAADYDYKKVVVPVTRVETPRFVPLKPLATYNRFWRTRAIAADGKAGKWSDTRIYKLREPAHKINIPAGATLDQIRAAIDAAPASSLITFAPKATYRLKPAEGAHFLVLEKRDDLIIDGNDSLFIIETPTAGAVTMRECRRVTLRRFRFDYDPLPHSVGTVESVNLAPAKEVSTVTLRRLPGYPDFDAPHMLANWSWGVILDPVIPGRMKAGSPLVVSFPGPKVTRNPAGADLFDVGIPHANYGKFFAKGDRVVIFARDHGRSLCSVEAGSADITFDRVITHASPAGHFIGINTSDLKILSSGSTLKDATRYYAGNADGAHIRANLIGPWIEDCTFDSIGDDGVALYNKGMAINANPAPDTLTVADTFMNLQPGDAFVIFNPFDGQVFGATRTVTAVKSAGRQWNVTFKPALESKPGFPMGDATWWKNAQLFNRTRVNAGFVVKNNTFTSVRRYSVIARSIDGVITGNTITGSSNAAITLLNEPHAWANGLHSERVLIARNKISASAFDASSSGAGSIAVNLRSLYDHSAEFRPKDGPVPKPARLHRDIRIEDNTIADWNYRAILLRSATDCVIKGNTITASAGASFLKPDASNIAILVDNAKDSVVADNDTSGDPRPASAEQRLSIIDSDNITARNNR</sequence>
<dbReference type="InterPro" id="IPR013783">
    <property type="entry name" value="Ig-like_fold"/>
</dbReference>
<feature type="chain" id="PRO_5008089100" evidence="1">
    <location>
        <begin position="22"/>
        <end position="917"/>
    </location>
</feature>
<dbReference type="STRING" id="1184151.AW736_00995"/>
<keyword evidence="3" id="KW-1185">Reference proteome</keyword>
<name>A0A178IM09_9BACT</name>
<dbReference type="InterPro" id="IPR006626">
    <property type="entry name" value="PbH1"/>
</dbReference>
<accession>A0A178IM09</accession>
<evidence type="ECO:0000256" key="1">
    <source>
        <dbReference type="SAM" id="SignalP"/>
    </source>
</evidence>
<gene>
    <name evidence="2" type="ORF">AW736_00995</name>
</gene>
<feature type="signal peptide" evidence="1">
    <location>
        <begin position="1"/>
        <end position="21"/>
    </location>
</feature>